<evidence type="ECO:0000259" key="11">
    <source>
        <dbReference type="Pfam" id="PF02880"/>
    </source>
</evidence>
<dbReference type="Pfam" id="PF00408">
    <property type="entry name" value="PGM_PMM_IV"/>
    <property type="match status" value="1"/>
</dbReference>
<proteinExistence type="inferred from homology"/>
<feature type="domain" description="Alpha-D-phosphohexomutase alpha/beta/alpha" evidence="10">
    <location>
        <begin position="154"/>
        <end position="254"/>
    </location>
</feature>
<keyword evidence="6" id="KW-0413">Isomerase</keyword>
<reference evidence="12 13" key="1">
    <citation type="submission" date="2008-10" db="EMBL/GenBank/DDBJ databases">
        <title>Draft genome sequence of Collinsella stercoris (DSM 13279).</title>
        <authorList>
            <person name="Sudarsanam P."/>
            <person name="Ley R."/>
            <person name="Guruge J."/>
            <person name="Turnbaugh P.J."/>
            <person name="Mahowald M."/>
            <person name="Liep D."/>
            <person name="Gordon J."/>
        </authorList>
    </citation>
    <scope>NUCLEOTIDE SEQUENCE [LARGE SCALE GENOMIC DNA]</scope>
    <source>
        <strain evidence="12 13">DSM 13279</strain>
    </source>
</reference>
<dbReference type="Gene3D" id="3.30.310.50">
    <property type="entry name" value="Alpha-D-phosphohexomutase, C-terminal domain"/>
    <property type="match status" value="1"/>
</dbReference>
<sequence>MSAILRFGTDGWRARLDGDFTNENVIRVADAAGALWAQQATGSLVYVGFDTRPGAKDFARLAAKVLAAHGLVVKVSDRYVPTPALAWTVAQDARAVGGLMVTGSHNPNDYQGIKLRMADGGVGSEEFYEELQRTIDPDPTSDRGPIQETDFLTPYFDHLYTMVDAERINAAHLKLVYDPLYGSASGYFADLLRAMGIDVTEIHGTVDEETDATHPEPIEPWVDDCERAVVECGACAGLVNDGDGDRVGAVDEHGRFVNSQKVIAIILGHLCKNRGWSGRVVLNLSSSILTRRVAKELGCRLSIKPVGFKHIYSEMKKHDVLLGGGEAGGIGIACHMPERDGILTNLLLCEAMAETGKTPGELVEELEDRCGRYHYARRDLRVDPEVIEMFRTILPGLNPPVVAGRVPVAVSHMDGLRLEFADESWLLLRPSGTEPVVRVYAEASTIELRDELLEAGTDLAHGEFS</sequence>
<comment type="cofactor">
    <cofactor evidence="1">
        <name>Mg(2+)</name>
        <dbReference type="ChEBI" id="CHEBI:18420"/>
    </cofactor>
</comment>
<dbReference type="PANTHER" id="PTHR45745:SF1">
    <property type="entry name" value="PHOSPHOGLUCOMUTASE 2B-RELATED"/>
    <property type="match status" value="1"/>
</dbReference>
<dbReference type="InterPro" id="IPR036900">
    <property type="entry name" value="A-D-PHexomutase_C_sf"/>
</dbReference>
<dbReference type="InterPro" id="IPR005841">
    <property type="entry name" value="Alpha-D-phosphohexomutase_SF"/>
</dbReference>
<dbReference type="SUPFAM" id="SSF53738">
    <property type="entry name" value="Phosphoglucomutase, first 3 domains"/>
    <property type="match status" value="2"/>
</dbReference>
<dbReference type="eggNOG" id="COG1109">
    <property type="taxonomic scope" value="Bacteria"/>
</dbReference>
<evidence type="ECO:0000256" key="7">
    <source>
        <dbReference type="RuleBase" id="RU004326"/>
    </source>
</evidence>
<dbReference type="AlphaFoldDB" id="B6GDA0"/>
<dbReference type="GO" id="GO:0005975">
    <property type="term" value="P:carbohydrate metabolic process"/>
    <property type="evidence" value="ECO:0007669"/>
    <property type="project" value="InterPro"/>
</dbReference>
<evidence type="ECO:0000256" key="4">
    <source>
        <dbReference type="ARBA" id="ARBA00022723"/>
    </source>
</evidence>
<dbReference type="InterPro" id="IPR005843">
    <property type="entry name" value="A-D-PHexomutase_C"/>
</dbReference>
<dbReference type="STRING" id="445975.COLSTE_02078"/>
<dbReference type="PRINTS" id="PR00509">
    <property type="entry name" value="PGMPMM"/>
</dbReference>
<organism evidence="12 13">
    <name type="scientific">Collinsella stercoris DSM 13279</name>
    <dbReference type="NCBI Taxonomy" id="445975"/>
    <lineage>
        <taxon>Bacteria</taxon>
        <taxon>Bacillati</taxon>
        <taxon>Actinomycetota</taxon>
        <taxon>Coriobacteriia</taxon>
        <taxon>Coriobacteriales</taxon>
        <taxon>Coriobacteriaceae</taxon>
        <taxon>Collinsella</taxon>
    </lineage>
</organism>
<evidence type="ECO:0000259" key="8">
    <source>
        <dbReference type="Pfam" id="PF00408"/>
    </source>
</evidence>
<keyword evidence="4 7" id="KW-0479">Metal-binding</keyword>
<dbReference type="GO" id="GO:0000287">
    <property type="term" value="F:magnesium ion binding"/>
    <property type="evidence" value="ECO:0007669"/>
    <property type="project" value="InterPro"/>
</dbReference>
<dbReference type="OrthoDB" id="9803322at2"/>
<keyword evidence="3" id="KW-0597">Phosphoprotein</keyword>
<dbReference type="InterPro" id="IPR005846">
    <property type="entry name" value="A-D-PHexomutase_a/b/a-III"/>
</dbReference>
<keyword evidence="13" id="KW-1185">Reference proteome</keyword>
<dbReference type="Gene3D" id="3.40.120.10">
    <property type="entry name" value="Alpha-D-Glucose-1,6-Bisphosphate, subunit A, domain 3"/>
    <property type="match status" value="3"/>
</dbReference>
<evidence type="ECO:0000259" key="10">
    <source>
        <dbReference type="Pfam" id="PF02879"/>
    </source>
</evidence>
<dbReference type="GO" id="GO:0006166">
    <property type="term" value="P:purine ribonucleoside salvage"/>
    <property type="evidence" value="ECO:0007669"/>
    <property type="project" value="TreeGrafter"/>
</dbReference>
<dbReference type="InterPro" id="IPR005845">
    <property type="entry name" value="A-D-PHexomutase_a/b/a-II"/>
</dbReference>
<evidence type="ECO:0000313" key="13">
    <source>
        <dbReference type="Proteomes" id="UP000003560"/>
    </source>
</evidence>
<dbReference type="PANTHER" id="PTHR45745">
    <property type="entry name" value="PHOSPHOMANNOMUTASE 45A"/>
    <property type="match status" value="1"/>
</dbReference>
<dbReference type="PROSITE" id="PS00710">
    <property type="entry name" value="PGM_PMM"/>
    <property type="match status" value="1"/>
</dbReference>
<dbReference type="Pfam" id="PF02880">
    <property type="entry name" value="PGM_PMM_III"/>
    <property type="match status" value="1"/>
</dbReference>
<dbReference type="InterPro" id="IPR016055">
    <property type="entry name" value="A-D-PHexomutase_a/b/a-I/II/III"/>
</dbReference>
<dbReference type="Proteomes" id="UP000003560">
    <property type="component" value="Unassembled WGS sequence"/>
</dbReference>
<evidence type="ECO:0000256" key="2">
    <source>
        <dbReference type="ARBA" id="ARBA00010231"/>
    </source>
</evidence>
<dbReference type="Pfam" id="PF02878">
    <property type="entry name" value="PGM_PMM_I"/>
    <property type="match status" value="1"/>
</dbReference>
<comment type="similarity">
    <text evidence="2 7">Belongs to the phosphohexose mutase family.</text>
</comment>
<evidence type="ECO:0000256" key="3">
    <source>
        <dbReference type="ARBA" id="ARBA00022553"/>
    </source>
</evidence>
<evidence type="ECO:0000256" key="6">
    <source>
        <dbReference type="ARBA" id="ARBA00023235"/>
    </source>
</evidence>
<evidence type="ECO:0000256" key="5">
    <source>
        <dbReference type="ARBA" id="ARBA00022842"/>
    </source>
</evidence>
<dbReference type="RefSeq" id="WP_006721707.1">
    <property type="nucleotide sequence ID" value="NZ_CP085935.1"/>
</dbReference>
<dbReference type="InterPro" id="IPR016066">
    <property type="entry name" value="A-D-PHexomutase_CS"/>
</dbReference>
<evidence type="ECO:0000259" key="9">
    <source>
        <dbReference type="Pfam" id="PF02878"/>
    </source>
</evidence>
<feature type="domain" description="Alpha-D-phosphohexomutase C-terminal" evidence="8">
    <location>
        <begin position="418"/>
        <end position="447"/>
    </location>
</feature>
<dbReference type="Pfam" id="PF02879">
    <property type="entry name" value="PGM_PMM_II"/>
    <property type="match status" value="1"/>
</dbReference>
<feature type="domain" description="Alpha-D-phosphohexomutase alpha/beta/alpha" evidence="9">
    <location>
        <begin position="6"/>
        <end position="136"/>
    </location>
</feature>
<accession>B6GDA0</accession>
<dbReference type="SUPFAM" id="SSF55957">
    <property type="entry name" value="Phosphoglucomutase, C-terminal domain"/>
    <property type="match status" value="1"/>
</dbReference>
<evidence type="ECO:0000256" key="1">
    <source>
        <dbReference type="ARBA" id="ARBA00001946"/>
    </source>
</evidence>
<name>B6GDA0_9ACTN</name>
<dbReference type="GO" id="GO:0008973">
    <property type="term" value="F:phosphopentomutase activity"/>
    <property type="evidence" value="ECO:0007669"/>
    <property type="project" value="TreeGrafter"/>
</dbReference>
<protein>
    <submittedName>
        <fullName evidence="12">Phosphoglucomutase/phosphomannomutase, alpha/beta/alpha domain II</fullName>
    </submittedName>
</protein>
<dbReference type="HOGENOM" id="CLU_016950_7_1_11"/>
<comment type="caution">
    <text evidence="12">The sequence shown here is derived from an EMBL/GenBank/DDBJ whole genome shotgun (WGS) entry which is preliminary data.</text>
</comment>
<dbReference type="EMBL" id="ABXJ01000125">
    <property type="protein sequence ID" value="EEA89716.1"/>
    <property type="molecule type" value="Genomic_DNA"/>
</dbReference>
<feature type="domain" description="Alpha-D-phosphohexomutase alpha/beta/alpha" evidence="11">
    <location>
        <begin position="259"/>
        <end position="367"/>
    </location>
</feature>
<dbReference type="InterPro" id="IPR005844">
    <property type="entry name" value="A-D-PHexomutase_a/b/a-I"/>
</dbReference>
<reference evidence="12 13" key="2">
    <citation type="submission" date="2008-10" db="EMBL/GenBank/DDBJ databases">
        <authorList>
            <person name="Fulton L."/>
            <person name="Clifton S."/>
            <person name="Fulton B."/>
            <person name="Xu J."/>
            <person name="Minx P."/>
            <person name="Pepin K.H."/>
            <person name="Johnson M."/>
            <person name="Thiruvilangam P."/>
            <person name="Bhonagiri V."/>
            <person name="Nash W.E."/>
            <person name="Mardis E.R."/>
            <person name="Wilson R.K."/>
        </authorList>
    </citation>
    <scope>NUCLEOTIDE SEQUENCE [LARGE SCALE GENOMIC DNA]</scope>
    <source>
        <strain evidence="12 13">DSM 13279</strain>
    </source>
</reference>
<keyword evidence="5 7" id="KW-0460">Magnesium</keyword>
<dbReference type="GeneID" id="98002165"/>
<gene>
    <name evidence="12" type="ORF">COLSTE_02078</name>
</gene>
<evidence type="ECO:0000313" key="12">
    <source>
        <dbReference type="EMBL" id="EEA89716.1"/>
    </source>
</evidence>